<feature type="domain" description="Glycosyl transferase CAP10" evidence="4">
    <location>
        <begin position="155"/>
        <end position="406"/>
    </location>
</feature>
<keyword evidence="3" id="KW-0472">Membrane</keyword>
<accession>A0A1Y1I8V5</accession>
<dbReference type="InterPro" id="IPR051091">
    <property type="entry name" value="O-Glucosyltr/Glycosyltrsf_90"/>
</dbReference>
<dbReference type="EMBL" id="DF237300">
    <property type="protein sequence ID" value="GAQ87415.1"/>
    <property type="molecule type" value="Genomic_DNA"/>
</dbReference>
<comment type="similarity">
    <text evidence="1">Belongs to the glycosyltransferase 90 family.</text>
</comment>
<evidence type="ECO:0000313" key="6">
    <source>
        <dbReference type="Proteomes" id="UP000054558"/>
    </source>
</evidence>
<evidence type="ECO:0000256" key="2">
    <source>
        <dbReference type="ARBA" id="ARBA00022679"/>
    </source>
</evidence>
<proteinExistence type="inferred from homology"/>
<dbReference type="GO" id="GO:0016740">
    <property type="term" value="F:transferase activity"/>
    <property type="evidence" value="ECO:0007669"/>
    <property type="project" value="UniProtKB-KW"/>
</dbReference>
<keyword evidence="3" id="KW-1133">Transmembrane helix</keyword>
<name>A0A1Y1I8V5_KLENI</name>
<protein>
    <recommendedName>
        <fullName evidence="4">Glycosyl transferase CAP10 domain-containing protein</fullName>
    </recommendedName>
</protein>
<dbReference type="Pfam" id="PF05686">
    <property type="entry name" value="Glyco_transf_90"/>
    <property type="match status" value="1"/>
</dbReference>
<dbReference type="OMA" id="DEYWEVQ"/>
<dbReference type="Proteomes" id="UP000054558">
    <property type="component" value="Unassembled WGS sequence"/>
</dbReference>
<dbReference type="OrthoDB" id="202415at2759"/>
<dbReference type="PANTHER" id="PTHR12203">
    <property type="entry name" value="KDEL LYS-ASP-GLU-LEU CONTAINING - RELATED"/>
    <property type="match status" value="1"/>
</dbReference>
<reference evidence="5 6" key="1">
    <citation type="journal article" date="2014" name="Nat. Commun.">
        <title>Klebsormidium flaccidum genome reveals primary factors for plant terrestrial adaptation.</title>
        <authorList>
            <person name="Hori K."/>
            <person name="Maruyama F."/>
            <person name="Fujisawa T."/>
            <person name="Togashi T."/>
            <person name="Yamamoto N."/>
            <person name="Seo M."/>
            <person name="Sato S."/>
            <person name="Yamada T."/>
            <person name="Mori H."/>
            <person name="Tajima N."/>
            <person name="Moriyama T."/>
            <person name="Ikeuchi M."/>
            <person name="Watanabe M."/>
            <person name="Wada H."/>
            <person name="Kobayashi K."/>
            <person name="Saito M."/>
            <person name="Masuda T."/>
            <person name="Sasaki-Sekimoto Y."/>
            <person name="Mashiguchi K."/>
            <person name="Awai K."/>
            <person name="Shimojima M."/>
            <person name="Masuda S."/>
            <person name="Iwai M."/>
            <person name="Nobusawa T."/>
            <person name="Narise T."/>
            <person name="Kondo S."/>
            <person name="Saito H."/>
            <person name="Sato R."/>
            <person name="Murakawa M."/>
            <person name="Ihara Y."/>
            <person name="Oshima-Yamada Y."/>
            <person name="Ohtaka K."/>
            <person name="Satoh M."/>
            <person name="Sonobe K."/>
            <person name="Ishii M."/>
            <person name="Ohtani R."/>
            <person name="Kanamori-Sato M."/>
            <person name="Honoki R."/>
            <person name="Miyazaki D."/>
            <person name="Mochizuki H."/>
            <person name="Umetsu J."/>
            <person name="Higashi K."/>
            <person name="Shibata D."/>
            <person name="Kamiya Y."/>
            <person name="Sato N."/>
            <person name="Nakamura Y."/>
            <person name="Tabata S."/>
            <person name="Ida S."/>
            <person name="Kurokawa K."/>
            <person name="Ohta H."/>
        </authorList>
    </citation>
    <scope>NUCLEOTIDE SEQUENCE [LARGE SCALE GENOMIC DNA]</scope>
    <source>
        <strain evidence="5 6">NIES-2285</strain>
    </source>
</reference>
<dbReference type="SMART" id="SM00672">
    <property type="entry name" value="CAP10"/>
    <property type="match status" value="1"/>
</dbReference>
<evidence type="ECO:0000259" key="4">
    <source>
        <dbReference type="SMART" id="SM00672"/>
    </source>
</evidence>
<keyword evidence="6" id="KW-1185">Reference proteome</keyword>
<gene>
    <name evidence="5" type="ORF">KFL_003510090</name>
</gene>
<keyword evidence="2" id="KW-0808">Transferase</keyword>
<keyword evidence="3" id="KW-0812">Transmembrane</keyword>
<sequence length="452" mass="52085">MQTFPSSGLGVRRKLPHSLCSRRNIIVLGVVQILLLEIFLFIAGRRSFIAEASSRVASTASQFVELSFKNFDIYPGATKSRSQCPPWFCNAETDLRFWPEGISLQNIEDAKEFAAFRFQIIKGELSFEWFRGCYYRRMTFFMWSLMMLVRRYPDHVPDVDAMVFCCDDPQIVRADYNVNVTSPPALFNYVGSDRHYDLVWPDWSFWGWPQLRIPGWENVSTAVYLGESIRTPWEDRVPRAFWKGNVDTGRGDNAMIRKEVLACGAEFPEEIEVAGIDWDKEMNSSSTKPENQCTHKYRMYVEGNTWSCSLKYILACGSPTIVIEPLYWDFYSRGLIPGTHYLPVDRGKDMCADIRKQIAWGSANPEEAQGIGVAALDFTREDIGMSRIYDYMLFMLKAYASKLTFVPQKQKNAQKVDPEFFYAHALEEEREFMEWVEPAGEPPCSLQCSKQS</sequence>
<organism evidence="5 6">
    <name type="scientific">Klebsormidium nitens</name>
    <name type="common">Green alga</name>
    <name type="synonym">Ulothrix nitens</name>
    <dbReference type="NCBI Taxonomy" id="105231"/>
    <lineage>
        <taxon>Eukaryota</taxon>
        <taxon>Viridiplantae</taxon>
        <taxon>Streptophyta</taxon>
        <taxon>Klebsormidiophyceae</taxon>
        <taxon>Klebsormidiales</taxon>
        <taxon>Klebsormidiaceae</taxon>
        <taxon>Klebsormidium</taxon>
    </lineage>
</organism>
<evidence type="ECO:0000256" key="1">
    <source>
        <dbReference type="ARBA" id="ARBA00010118"/>
    </source>
</evidence>
<dbReference type="InterPro" id="IPR006598">
    <property type="entry name" value="CAP10"/>
</dbReference>
<evidence type="ECO:0000256" key="3">
    <source>
        <dbReference type="SAM" id="Phobius"/>
    </source>
</evidence>
<evidence type="ECO:0000313" key="5">
    <source>
        <dbReference type="EMBL" id="GAQ87415.1"/>
    </source>
</evidence>
<dbReference type="PANTHER" id="PTHR12203:SF35">
    <property type="entry name" value="PROTEIN O-GLUCOSYLTRANSFERASE 1"/>
    <property type="match status" value="1"/>
</dbReference>
<feature type="transmembrane region" description="Helical" evidence="3">
    <location>
        <begin position="25"/>
        <end position="44"/>
    </location>
</feature>
<dbReference type="AlphaFoldDB" id="A0A1Y1I8V5"/>